<comment type="caution">
    <text evidence="4">The sequence shown here is derived from an EMBL/GenBank/DDBJ whole genome shotgun (WGS) entry which is preliminary data.</text>
</comment>
<dbReference type="SUPFAM" id="SSF46689">
    <property type="entry name" value="Homeodomain-like"/>
    <property type="match status" value="1"/>
</dbReference>
<feature type="compositionally biased region" description="Basic and acidic residues" evidence="1">
    <location>
        <begin position="307"/>
        <end position="320"/>
    </location>
</feature>
<evidence type="ECO:0008006" key="6">
    <source>
        <dbReference type="Google" id="ProtNLM"/>
    </source>
</evidence>
<gene>
    <name evidence="4" type="ORF">NLJ89_g6216</name>
</gene>
<name>A0A9W8MWM4_9AGAR</name>
<keyword evidence="5" id="KW-1185">Reference proteome</keyword>
<sequence length="481" mass="53857">MSGSANGANTIDDTDAKRRAQTMQALNAFIATQLALLERQKADITRLQVLQASLKDRPKEVIENLSIELTDNAFRLSEQAEYRIGKMPQGFEWDPAPLQNFTTRGMAALAARAVPPPSSPQISELQSLVRKARIDLVDPVLVRCSEFLASLGPDPVLDEEDEECLQARKENAKRLAEREKIRLLKERKLRAKPGCGLSLCGGTRTLGVGGGPRAQAKARAQGLGEEGVWVRQDGEDESGEVDVTFDDDSFKAGSVVYVDGAEDGAIKEIGPGKTLPHHLPLPLPPSLSPSSSEDDWRRKRVRKPTRKVRELEERAEDERPRKRGRVVLRVNGSAKEEERIEEEMDVDVDAGTLHGMEEDEDKDNEEDERDSSSDVDSDSTLAPNVEPWKRIKYEKNTPSAGRGRKSKALKEHKPKPKPETYKQAWSMEEQNLLEQLLEAIPDGEKFRWQKISHAMDGRRTPRQVASRVQKYFEKLKKFGVG</sequence>
<evidence type="ECO:0000313" key="5">
    <source>
        <dbReference type="Proteomes" id="UP001148786"/>
    </source>
</evidence>
<evidence type="ECO:0000256" key="1">
    <source>
        <dbReference type="SAM" id="MobiDB-lite"/>
    </source>
</evidence>
<dbReference type="InterPro" id="IPR037830">
    <property type="entry name" value="ZZZ3"/>
</dbReference>
<feature type="compositionally biased region" description="Acidic residues" evidence="1">
    <location>
        <begin position="357"/>
        <end position="377"/>
    </location>
</feature>
<feature type="region of interest" description="Disordered" evidence="1">
    <location>
        <begin position="267"/>
        <end position="422"/>
    </location>
</feature>
<dbReference type="SMART" id="SM00717">
    <property type="entry name" value="SANT"/>
    <property type="match status" value="1"/>
</dbReference>
<feature type="domain" description="Myb-like" evidence="2">
    <location>
        <begin position="417"/>
        <end position="472"/>
    </location>
</feature>
<dbReference type="Pfam" id="PF23082">
    <property type="entry name" value="Myb_DNA-binding_2"/>
    <property type="match status" value="1"/>
</dbReference>
<evidence type="ECO:0000259" key="3">
    <source>
        <dbReference type="PROSITE" id="PS51294"/>
    </source>
</evidence>
<dbReference type="InterPro" id="IPR001005">
    <property type="entry name" value="SANT/Myb"/>
</dbReference>
<proteinExistence type="predicted"/>
<dbReference type="PANTHER" id="PTHR22705:SF0">
    <property type="entry name" value="ZZ-TYPE ZINC FINGER-CONTAINING PROTEIN 3"/>
    <property type="match status" value="1"/>
</dbReference>
<dbReference type="CDD" id="cd00167">
    <property type="entry name" value="SANT"/>
    <property type="match status" value="1"/>
</dbReference>
<protein>
    <recommendedName>
        <fullName evidence="6">Myb-like domain-containing protein</fullName>
    </recommendedName>
</protein>
<dbReference type="InterPro" id="IPR017930">
    <property type="entry name" value="Myb_dom"/>
</dbReference>
<accession>A0A9W8MWM4</accession>
<reference evidence="4" key="1">
    <citation type="submission" date="2022-07" db="EMBL/GenBank/DDBJ databases">
        <title>Genome Sequence of Agrocybe chaxingu.</title>
        <authorList>
            <person name="Buettner E."/>
        </authorList>
    </citation>
    <scope>NUCLEOTIDE SEQUENCE</scope>
    <source>
        <strain evidence="4">MP-N11</strain>
    </source>
</reference>
<dbReference type="EMBL" id="JANKHO010000645">
    <property type="protein sequence ID" value="KAJ3507592.1"/>
    <property type="molecule type" value="Genomic_DNA"/>
</dbReference>
<evidence type="ECO:0000313" key="4">
    <source>
        <dbReference type="EMBL" id="KAJ3507592.1"/>
    </source>
</evidence>
<organism evidence="4 5">
    <name type="scientific">Agrocybe chaxingu</name>
    <dbReference type="NCBI Taxonomy" id="84603"/>
    <lineage>
        <taxon>Eukaryota</taxon>
        <taxon>Fungi</taxon>
        <taxon>Dikarya</taxon>
        <taxon>Basidiomycota</taxon>
        <taxon>Agaricomycotina</taxon>
        <taxon>Agaricomycetes</taxon>
        <taxon>Agaricomycetidae</taxon>
        <taxon>Agaricales</taxon>
        <taxon>Agaricineae</taxon>
        <taxon>Strophariaceae</taxon>
        <taxon>Agrocybe</taxon>
    </lineage>
</organism>
<feature type="compositionally biased region" description="Acidic residues" evidence="1">
    <location>
        <begin position="339"/>
        <end position="348"/>
    </location>
</feature>
<dbReference type="OrthoDB" id="424753at2759"/>
<dbReference type="InterPro" id="IPR009057">
    <property type="entry name" value="Homeodomain-like_sf"/>
</dbReference>
<feature type="domain" description="HTH myb-type" evidence="3">
    <location>
        <begin position="417"/>
        <end position="476"/>
    </location>
</feature>
<dbReference type="AlphaFoldDB" id="A0A9W8MWM4"/>
<dbReference type="PROSITE" id="PS51294">
    <property type="entry name" value="HTH_MYB"/>
    <property type="match status" value="1"/>
</dbReference>
<dbReference type="Gene3D" id="1.10.10.60">
    <property type="entry name" value="Homeodomain-like"/>
    <property type="match status" value="1"/>
</dbReference>
<feature type="compositionally biased region" description="Basic and acidic residues" evidence="1">
    <location>
        <begin position="408"/>
        <end position="420"/>
    </location>
</feature>
<dbReference type="PANTHER" id="PTHR22705">
    <property type="entry name" value="ZINC FINGER, ZZ DOMAIN CONTAINING 3"/>
    <property type="match status" value="1"/>
</dbReference>
<evidence type="ECO:0000259" key="2">
    <source>
        <dbReference type="PROSITE" id="PS50090"/>
    </source>
</evidence>
<dbReference type="PROSITE" id="PS50090">
    <property type="entry name" value="MYB_LIKE"/>
    <property type="match status" value="1"/>
</dbReference>
<dbReference type="Proteomes" id="UP001148786">
    <property type="component" value="Unassembled WGS sequence"/>
</dbReference>